<dbReference type="InterPro" id="IPR004358">
    <property type="entry name" value="Sig_transdc_His_kin-like_C"/>
</dbReference>
<gene>
    <name evidence="7" type="ORF">JCM31447_12550</name>
</gene>
<reference evidence="7 8" key="1">
    <citation type="submission" date="2018-12" db="EMBL/GenBank/DDBJ databases">
        <title>Rubrispira sanarue gen. nov., sp., nov., a member of the order Silvanigrellales, isolated from a brackish lake in Hamamatsu Japan.</title>
        <authorList>
            <person name="Maejima Y."/>
            <person name="Iino T."/>
            <person name="Muraguchi Y."/>
            <person name="Fukuda K."/>
            <person name="Nojiri H."/>
            <person name="Ohkuma M."/>
            <person name="Moriuchi R."/>
            <person name="Dohra H."/>
            <person name="Kimbara K."/>
            <person name="Shintani M."/>
        </authorList>
    </citation>
    <scope>NUCLEOTIDE SEQUENCE [LARGE SCALE GENOMIC DNA]</scope>
    <source>
        <strain evidence="7 8">RF1110005</strain>
    </source>
</reference>
<dbReference type="EMBL" id="AP019368">
    <property type="protein sequence ID" value="BBH52812.1"/>
    <property type="molecule type" value="Genomic_DNA"/>
</dbReference>
<dbReference type="GO" id="GO:0007234">
    <property type="term" value="P:osmosensory signaling via phosphorelay pathway"/>
    <property type="evidence" value="ECO:0007669"/>
    <property type="project" value="TreeGrafter"/>
</dbReference>
<evidence type="ECO:0000259" key="6">
    <source>
        <dbReference type="PROSITE" id="PS50109"/>
    </source>
</evidence>
<feature type="transmembrane region" description="Helical" evidence="5">
    <location>
        <begin position="62"/>
        <end position="80"/>
    </location>
</feature>
<feature type="domain" description="Histidine kinase" evidence="6">
    <location>
        <begin position="149"/>
        <end position="369"/>
    </location>
</feature>
<dbReference type="SMART" id="SM00387">
    <property type="entry name" value="HATPase_c"/>
    <property type="match status" value="1"/>
</dbReference>
<dbReference type="PANTHER" id="PTHR42878:SF14">
    <property type="entry name" value="OSMOLARITY TWO-COMPONENT SYSTEM PROTEIN SSK1"/>
    <property type="match status" value="1"/>
</dbReference>
<evidence type="ECO:0000313" key="8">
    <source>
        <dbReference type="Proteomes" id="UP000291236"/>
    </source>
</evidence>
<dbReference type="GO" id="GO:0000156">
    <property type="term" value="F:phosphorelay response regulator activity"/>
    <property type="evidence" value="ECO:0007669"/>
    <property type="project" value="TreeGrafter"/>
</dbReference>
<dbReference type="InterPro" id="IPR050351">
    <property type="entry name" value="BphY/WalK/GraS-like"/>
</dbReference>
<dbReference type="OrthoDB" id="5290057at2"/>
<protein>
    <recommendedName>
        <fullName evidence="2">histidine kinase</fullName>
        <ecNumber evidence="2">2.7.13.3</ecNumber>
    </recommendedName>
</protein>
<dbReference type="RefSeq" id="WP_130607607.1">
    <property type="nucleotide sequence ID" value="NZ_AP019368.1"/>
</dbReference>
<keyword evidence="5" id="KW-1133">Transmembrane helix</keyword>
<keyword evidence="4" id="KW-0418">Kinase</keyword>
<dbReference type="PANTHER" id="PTHR42878">
    <property type="entry name" value="TWO-COMPONENT HISTIDINE KINASE"/>
    <property type="match status" value="1"/>
</dbReference>
<comment type="catalytic activity">
    <reaction evidence="1">
        <text>ATP + protein L-histidine = ADP + protein N-phospho-L-histidine.</text>
        <dbReference type="EC" id="2.7.13.3"/>
    </reaction>
</comment>
<dbReference type="Gene3D" id="3.30.565.10">
    <property type="entry name" value="Histidine kinase-like ATPase, C-terminal domain"/>
    <property type="match status" value="1"/>
</dbReference>
<dbReference type="InterPro" id="IPR005467">
    <property type="entry name" value="His_kinase_dom"/>
</dbReference>
<dbReference type="Proteomes" id="UP000291236">
    <property type="component" value="Chromosome"/>
</dbReference>
<dbReference type="AlphaFoldDB" id="A0A4P2VV86"/>
<evidence type="ECO:0000256" key="3">
    <source>
        <dbReference type="ARBA" id="ARBA00022679"/>
    </source>
</evidence>
<dbReference type="GO" id="GO:0004673">
    <property type="term" value="F:protein histidine kinase activity"/>
    <property type="evidence" value="ECO:0007669"/>
    <property type="project" value="UniProtKB-EC"/>
</dbReference>
<dbReference type="SUPFAM" id="SSF55874">
    <property type="entry name" value="ATPase domain of HSP90 chaperone/DNA topoisomerase II/histidine kinase"/>
    <property type="match status" value="1"/>
</dbReference>
<keyword evidence="5" id="KW-0472">Membrane</keyword>
<keyword evidence="3" id="KW-0808">Transferase</keyword>
<evidence type="ECO:0000256" key="5">
    <source>
        <dbReference type="SAM" id="Phobius"/>
    </source>
</evidence>
<keyword evidence="8" id="KW-1185">Reference proteome</keyword>
<feature type="transmembrane region" description="Helical" evidence="5">
    <location>
        <begin position="21"/>
        <end position="42"/>
    </location>
</feature>
<dbReference type="GO" id="GO:0030295">
    <property type="term" value="F:protein kinase activator activity"/>
    <property type="evidence" value="ECO:0007669"/>
    <property type="project" value="TreeGrafter"/>
</dbReference>
<dbReference type="EC" id="2.7.13.3" evidence="2"/>
<evidence type="ECO:0000313" key="7">
    <source>
        <dbReference type="EMBL" id="BBH52812.1"/>
    </source>
</evidence>
<name>A0A4P2VV86_FLUSA</name>
<accession>A0A4P2VV86</accession>
<keyword evidence="5" id="KW-0812">Transmembrane</keyword>
<evidence type="ECO:0000256" key="1">
    <source>
        <dbReference type="ARBA" id="ARBA00000085"/>
    </source>
</evidence>
<dbReference type="Pfam" id="PF02518">
    <property type="entry name" value="HATPase_c"/>
    <property type="match status" value="1"/>
</dbReference>
<evidence type="ECO:0000256" key="4">
    <source>
        <dbReference type="ARBA" id="ARBA00022777"/>
    </source>
</evidence>
<dbReference type="PRINTS" id="PR00344">
    <property type="entry name" value="BCTRLSENSOR"/>
</dbReference>
<sequence>MRAIYNLMTLKNVNCAPIIHKILGTFFAFWLVFFLLTTLFIIGFYQEISFLEKLLHNSYKVFFIWIILSILVHFLLWILLRNSISPLVHLITHFKNSETLQELEIPKNLSEEITDLFKILNKSILNLKALQEKTIEAEKNAAIAMTIQLLAHDVRQPFLMLQTILKTLTMQKDIAQINSIIKTLVPQVDRNIQKVNGMLIDIMEMGSQSEKLQLESICPESLISSVVKENLQIYNNADIAFSFNFSHQHKIKANMSKIERVFTNIFLNALQAMNFKGKIWIQTRDVIINKKLFIEFCIGNNNSFIEKEDIKNLFNAFFTKAKKSGTGLGLAAAEKIVQSHDGQIWCHSVKNDHFSAGMVEFYFTLIAADELAVKKNLKLPAHSSNLFAKRLEL</sequence>
<evidence type="ECO:0000256" key="2">
    <source>
        <dbReference type="ARBA" id="ARBA00012438"/>
    </source>
</evidence>
<dbReference type="PROSITE" id="PS50109">
    <property type="entry name" value="HIS_KIN"/>
    <property type="match status" value="1"/>
</dbReference>
<organism evidence="7 8">
    <name type="scientific">Fluviispira sanaruensis</name>
    <dbReference type="NCBI Taxonomy" id="2493639"/>
    <lineage>
        <taxon>Bacteria</taxon>
        <taxon>Pseudomonadati</taxon>
        <taxon>Bdellovibrionota</taxon>
        <taxon>Oligoflexia</taxon>
        <taxon>Silvanigrellales</taxon>
        <taxon>Silvanigrellaceae</taxon>
        <taxon>Fluviispira</taxon>
    </lineage>
</organism>
<dbReference type="InterPro" id="IPR003594">
    <property type="entry name" value="HATPase_dom"/>
</dbReference>
<proteinExistence type="predicted"/>
<dbReference type="KEGG" id="sbf:JCM31447_12550"/>
<dbReference type="InterPro" id="IPR036890">
    <property type="entry name" value="HATPase_C_sf"/>
</dbReference>